<evidence type="ECO:0000313" key="1">
    <source>
        <dbReference type="EMBL" id="PRP73680.1"/>
    </source>
</evidence>
<comment type="caution">
    <text evidence="1">The sequence shown here is derived from an EMBL/GenBank/DDBJ whole genome shotgun (WGS) entry which is preliminary data.</text>
</comment>
<dbReference type="AlphaFoldDB" id="A0A2P6MPP2"/>
<dbReference type="InParanoid" id="A0A2P6MPP2"/>
<accession>A0A2P6MPP2</accession>
<protein>
    <submittedName>
        <fullName evidence="1">Uncharacterized protein</fullName>
    </submittedName>
</protein>
<organism evidence="1 2">
    <name type="scientific">Planoprotostelium fungivorum</name>
    <dbReference type="NCBI Taxonomy" id="1890364"/>
    <lineage>
        <taxon>Eukaryota</taxon>
        <taxon>Amoebozoa</taxon>
        <taxon>Evosea</taxon>
        <taxon>Variosea</taxon>
        <taxon>Cavosteliida</taxon>
        <taxon>Cavosteliaceae</taxon>
        <taxon>Planoprotostelium</taxon>
    </lineage>
</organism>
<evidence type="ECO:0000313" key="2">
    <source>
        <dbReference type="Proteomes" id="UP000241769"/>
    </source>
</evidence>
<proteinExistence type="predicted"/>
<keyword evidence="2" id="KW-1185">Reference proteome</keyword>
<gene>
    <name evidence="1" type="ORF">PROFUN_16678</name>
</gene>
<dbReference type="Proteomes" id="UP000241769">
    <property type="component" value="Unassembled WGS sequence"/>
</dbReference>
<sequence length="329" mass="36267">MELTQQYNLETSGNYIHNPNNFQVRCQISDMMYYTNSGQGARKEYVKACHIIASSRKALLPLLGFEGDLDVLVNNWRNGIMMLSSIETMLESHDLCLGHNPFDGTWVCLIPNHDLHGIIVTPPGHLPSVSAGDLHKKVIATMNGITPGPYCRAMGCFAAATYHKAEDNDLHQDYFTASANSSNVYRGFVSEYVKGIRADPLYGQNAPAQIVSAQNAPAQIVPPLGAYQCNSNDISHHIPPDVATTNLNTKCKPIPNKSHNSMQVVVETRQSIYFSGISVYLALSSKKVVQRSIRWAQIERVLDGDTMDLPMISQPGLRGYSRGDVNGRS</sequence>
<name>A0A2P6MPP2_9EUKA</name>
<dbReference type="EMBL" id="MDYQ01000575">
    <property type="protein sequence ID" value="PRP73680.1"/>
    <property type="molecule type" value="Genomic_DNA"/>
</dbReference>
<reference evidence="1 2" key="1">
    <citation type="journal article" date="2018" name="Genome Biol. Evol.">
        <title>Multiple Roots of Fruiting Body Formation in Amoebozoa.</title>
        <authorList>
            <person name="Hillmann F."/>
            <person name="Forbes G."/>
            <person name="Novohradska S."/>
            <person name="Ferling I."/>
            <person name="Riege K."/>
            <person name="Groth M."/>
            <person name="Westermann M."/>
            <person name="Marz M."/>
            <person name="Spaller T."/>
            <person name="Winckler T."/>
            <person name="Schaap P."/>
            <person name="Glockner G."/>
        </authorList>
    </citation>
    <scope>NUCLEOTIDE SEQUENCE [LARGE SCALE GENOMIC DNA]</scope>
    <source>
        <strain evidence="1 2">Jena</strain>
    </source>
</reference>